<dbReference type="AlphaFoldDB" id="A0A6J7PUS8"/>
<organism evidence="1">
    <name type="scientific">freshwater metagenome</name>
    <dbReference type="NCBI Taxonomy" id="449393"/>
    <lineage>
        <taxon>unclassified sequences</taxon>
        <taxon>metagenomes</taxon>
        <taxon>ecological metagenomes</taxon>
    </lineage>
</organism>
<dbReference type="EMBL" id="CAFBOZ010000137">
    <property type="protein sequence ID" value="CAB5007023.1"/>
    <property type="molecule type" value="Genomic_DNA"/>
</dbReference>
<sequence>MSFAIAPELVEPVVRGLVSGIDVGDGPTDEQLRVLAALVGPVWGRGDIDLRAVGGLGPDELAAAVTDPVARRRFYEVLVTLEMCRHPLHDDQVTRVEQYAAAIGLAPRDLEIFRALVNEGARKAAADFSRFFDDMILARSEPRYRAVPIQAESPEPEIVRALEAFADLPDGSVGRAFLAFYERNNLELVGSRPSTVNHLYVAHDFVHVISGIEPTGPGEVALGGFQMAMDDNPVNTFAFLAPIIVHETGISGVDNLVVTEGVLTRPGAIDLLGEALARGSDTNADFAFIDHFAIAGEQLEQVRERYGVRPPSAALESWHHW</sequence>
<gene>
    <name evidence="1" type="ORF">UFOPK3992_01039</name>
</gene>
<evidence type="ECO:0000313" key="1">
    <source>
        <dbReference type="EMBL" id="CAB5007023.1"/>
    </source>
</evidence>
<proteinExistence type="predicted"/>
<name>A0A6J7PUS8_9ZZZZ</name>
<accession>A0A6J7PUS8</accession>
<protein>
    <submittedName>
        <fullName evidence="1">Unannotated protein</fullName>
    </submittedName>
</protein>
<reference evidence="1" key="1">
    <citation type="submission" date="2020-05" db="EMBL/GenBank/DDBJ databases">
        <authorList>
            <person name="Chiriac C."/>
            <person name="Salcher M."/>
            <person name="Ghai R."/>
            <person name="Kavagutti S V."/>
        </authorList>
    </citation>
    <scope>NUCLEOTIDE SEQUENCE</scope>
</reference>